<organism evidence="1 2">
    <name type="scientific">Nelumbo nucifera</name>
    <name type="common">Sacred lotus</name>
    <dbReference type="NCBI Taxonomy" id="4432"/>
    <lineage>
        <taxon>Eukaryota</taxon>
        <taxon>Viridiplantae</taxon>
        <taxon>Streptophyta</taxon>
        <taxon>Embryophyta</taxon>
        <taxon>Tracheophyta</taxon>
        <taxon>Spermatophyta</taxon>
        <taxon>Magnoliopsida</taxon>
        <taxon>Proteales</taxon>
        <taxon>Nelumbonaceae</taxon>
        <taxon>Nelumbo</taxon>
    </lineage>
</organism>
<accession>A0A822XDT3</accession>
<reference evidence="1 2" key="1">
    <citation type="journal article" date="2020" name="Mol. Biol. Evol.">
        <title>Distinct Expression and Methylation Patterns for Genes with Different Fates following a Single Whole-Genome Duplication in Flowering Plants.</title>
        <authorList>
            <person name="Shi T."/>
            <person name="Rahmani R.S."/>
            <person name="Gugger P.F."/>
            <person name="Wang M."/>
            <person name="Li H."/>
            <person name="Zhang Y."/>
            <person name="Li Z."/>
            <person name="Wang Q."/>
            <person name="Van de Peer Y."/>
            <person name="Marchal K."/>
            <person name="Chen J."/>
        </authorList>
    </citation>
    <scope>NUCLEOTIDE SEQUENCE [LARGE SCALE GENOMIC DNA]</scope>
    <source>
        <tissue evidence="1">Leaf</tissue>
    </source>
</reference>
<evidence type="ECO:0000313" key="2">
    <source>
        <dbReference type="Proteomes" id="UP000607653"/>
    </source>
</evidence>
<proteinExistence type="predicted"/>
<sequence length="57" mass="6048">MPEGGRANDLCATVILTTSVGWMKAVPEVRIPVITWRCSSNTVPLQVSNSTASLSSD</sequence>
<evidence type="ECO:0000313" key="1">
    <source>
        <dbReference type="EMBL" id="DAD18490.1"/>
    </source>
</evidence>
<dbReference type="AlphaFoldDB" id="A0A822XDT3"/>
<dbReference type="Proteomes" id="UP000607653">
    <property type="component" value="Unassembled WGS sequence"/>
</dbReference>
<dbReference type="EMBL" id="DUZY01000001">
    <property type="protein sequence ID" value="DAD18490.1"/>
    <property type="molecule type" value="Genomic_DNA"/>
</dbReference>
<protein>
    <submittedName>
        <fullName evidence="1">Uncharacterized protein</fullName>
    </submittedName>
</protein>
<gene>
    <name evidence="1" type="ORF">HUJ06_019953</name>
</gene>
<keyword evidence="2" id="KW-1185">Reference proteome</keyword>
<comment type="caution">
    <text evidence="1">The sequence shown here is derived from an EMBL/GenBank/DDBJ whole genome shotgun (WGS) entry which is preliminary data.</text>
</comment>
<name>A0A822XDT3_NELNU</name>